<dbReference type="GO" id="GO:0003700">
    <property type="term" value="F:DNA-binding transcription factor activity"/>
    <property type="evidence" value="ECO:0007669"/>
    <property type="project" value="InterPro"/>
</dbReference>
<dbReference type="PROSITE" id="PS50949">
    <property type="entry name" value="HTH_GNTR"/>
    <property type="match status" value="1"/>
</dbReference>
<dbReference type="CDD" id="cd07377">
    <property type="entry name" value="WHTH_GntR"/>
    <property type="match status" value="1"/>
</dbReference>
<dbReference type="EMBL" id="FMHG01000003">
    <property type="protein sequence ID" value="SCJ89497.1"/>
    <property type="molecule type" value="Genomic_DNA"/>
</dbReference>
<dbReference type="InterPro" id="IPR015424">
    <property type="entry name" value="PyrdxlP-dep_Trfase"/>
</dbReference>
<dbReference type="InterPro" id="IPR000524">
    <property type="entry name" value="Tscrpt_reg_HTH_GntR"/>
</dbReference>
<dbReference type="AlphaFoldDB" id="A0A1C6K5N5"/>
<sequence length="469" mass="52000">MLILLKEEDKQPLYMQIYRQIRDQITAGQLPPGQRLPSTRSLSAELAVGRNTVESAYAQLAVEGYVASRPGSGHIVQKIPQLALAPRPDTAPKARPVPPPPPAAGGLLCDFQYGHLDARDFPLNLWRRLTAQALAELSPEDFSVYGSGKGDYSLRWEICQYLRRARGVQCAPDQVMLCAGTTCALGFLGQLLLPLHRHVAVEDPGYPNARDTFSKCGFAVLPVPIEKDGLDVAALYSSGARVVYTTPSHQFPTGAVMSIQKRRRLLHWARQTGGLIIEDDYDSEFRYHTRPVPSIASIQPDAQVIYMGTLSKILSPGLRASYLVLPPALAARYEQQFDDHPASVPIIEQKVLQLFLGSEQWEAHLRRACTANRKKHDLLIQCLKEALPHFTIHGENAGLHILLQAPPPLGENALISRAREQGVRVYPVSRYWMNKQRYSGDMVLLGFGSLTEQQIRQGVARLAQAWGGQ</sequence>
<dbReference type="GO" id="GO:0030170">
    <property type="term" value="F:pyridoxal phosphate binding"/>
    <property type="evidence" value="ECO:0007669"/>
    <property type="project" value="InterPro"/>
</dbReference>
<evidence type="ECO:0000256" key="5">
    <source>
        <dbReference type="ARBA" id="ARBA00023163"/>
    </source>
</evidence>
<organism evidence="7">
    <name type="scientific">uncultured Anaerotruncus sp</name>
    <dbReference type="NCBI Taxonomy" id="905011"/>
    <lineage>
        <taxon>Bacteria</taxon>
        <taxon>Bacillati</taxon>
        <taxon>Bacillota</taxon>
        <taxon>Clostridia</taxon>
        <taxon>Eubacteriales</taxon>
        <taxon>Oscillospiraceae</taxon>
        <taxon>Anaerotruncus</taxon>
        <taxon>environmental samples</taxon>
    </lineage>
</organism>
<dbReference type="PANTHER" id="PTHR46577:SF1">
    <property type="entry name" value="HTH-TYPE TRANSCRIPTIONAL REGULATORY PROTEIN GABR"/>
    <property type="match status" value="1"/>
</dbReference>
<evidence type="ECO:0000256" key="2">
    <source>
        <dbReference type="ARBA" id="ARBA00022898"/>
    </source>
</evidence>
<dbReference type="Gene3D" id="3.40.640.10">
    <property type="entry name" value="Type I PLP-dependent aspartate aminotransferase-like (Major domain)"/>
    <property type="match status" value="1"/>
</dbReference>
<accession>A0A1C6K5N5</accession>
<keyword evidence="3" id="KW-0805">Transcription regulation</keyword>
<protein>
    <submittedName>
        <fullName evidence="7">HTH-type transcriptional regulatory protein gabR</fullName>
    </submittedName>
</protein>
<dbReference type="InterPro" id="IPR036390">
    <property type="entry name" value="WH_DNA-bd_sf"/>
</dbReference>
<dbReference type="PANTHER" id="PTHR46577">
    <property type="entry name" value="HTH-TYPE TRANSCRIPTIONAL REGULATORY PROTEIN GABR"/>
    <property type="match status" value="1"/>
</dbReference>
<dbReference type="InterPro" id="IPR036388">
    <property type="entry name" value="WH-like_DNA-bd_sf"/>
</dbReference>
<comment type="similarity">
    <text evidence="1">In the C-terminal section; belongs to the class-I pyridoxal-phosphate-dependent aminotransferase family.</text>
</comment>
<keyword evidence="5" id="KW-0804">Transcription</keyword>
<dbReference type="PRINTS" id="PR00035">
    <property type="entry name" value="HTHGNTR"/>
</dbReference>
<evidence type="ECO:0000313" key="7">
    <source>
        <dbReference type="EMBL" id="SCJ89497.1"/>
    </source>
</evidence>
<dbReference type="Pfam" id="PF00392">
    <property type="entry name" value="GntR"/>
    <property type="match status" value="1"/>
</dbReference>
<dbReference type="SMART" id="SM00345">
    <property type="entry name" value="HTH_GNTR"/>
    <property type="match status" value="1"/>
</dbReference>
<feature type="domain" description="HTH gntR-type" evidence="6">
    <location>
        <begin position="11"/>
        <end position="79"/>
    </location>
</feature>
<evidence type="ECO:0000259" key="6">
    <source>
        <dbReference type="PROSITE" id="PS50949"/>
    </source>
</evidence>
<dbReference type="Gene3D" id="1.10.10.10">
    <property type="entry name" value="Winged helix-like DNA-binding domain superfamily/Winged helix DNA-binding domain"/>
    <property type="match status" value="1"/>
</dbReference>
<dbReference type="InterPro" id="IPR004839">
    <property type="entry name" value="Aminotransferase_I/II_large"/>
</dbReference>
<keyword evidence="4" id="KW-0238">DNA-binding</keyword>
<dbReference type="SUPFAM" id="SSF46785">
    <property type="entry name" value="Winged helix' DNA-binding domain"/>
    <property type="match status" value="1"/>
</dbReference>
<evidence type="ECO:0000256" key="4">
    <source>
        <dbReference type="ARBA" id="ARBA00023125"/>
    </source>
</evidence>
<dbReference type="InterPro" id="IPR051446">
    <property type="entry name" value="HTH_trans_reg/aminotransferase"/>
</dbReference>
<name>A0A1C6K5N5_9FIRM</name>
<keyword evidence="2" id="KW-0663">Pyridoxal phosphate</keyword>
<dbReference type="SUPFAM" id="SSF53383">
    <property type="entry name" value="PLP-dependent transferases"/>
    <property type="match status" value="1"/>
</dbReference>
<dbReference type="GO" id="GO:0003677">
    <property type="term" value="F:DNA binding"/>
    <property type="evidence" value="ECO:0007669"/>
    <property type="project" value="UniProtKB-KW"/>
</dbReference>
<proteinExistence type="inferred from homology"/>
<dbReference type="Pfam" id="PF00155">
    <property type="entry name" value="Aminotran_1_2"/>
    <property type="match status" value="1"/>
</dbReference>
<dbReference type="CDD" id="cd00609">
    <property type="entry name" value="AAT_like"/>
    <property type="match status" value="1"/>
</dbReference>
<dbReference type="InterPro" id="IPR015421">
    <property type="entry name" value="PyrdxlP-dep_Trfase_major"/>
</dbReference>
<reference evidence="7" key="1">
    <citation type="submission" date="2015-09" db="EMBL/GenBank/DDBJ databases">
        <authorList>
            <consortium name="Pathogen Informatics"/>
        </authorList>
    </citation>
    <scope>NUCLEOTIDE SEQUENCE</scope>
    <source>
        <strain evidence="7">2789STDY5834896</strain>
    </source>
</reference>
<gene>
    <name evidence="7" type="primary">gabR_2</name>
    <name evidence="7" type="ORF">SAMEA3545359_02638</name>
</gene>
<evidence type="ECO:0000256" key="1">
    <source>
        <dbReference type="ARBA" id="ARBA00005384"/>
    </source>
</evidence>
<evidence type="ECO:0000256" key="3">
    <source>
        <dbReference type="ARBA" id="ARBA00023015"/>
    </source>
</evidence>